<proteinExistence type="inferred from homology"/>
<feature type="domain" description="NAD-dependent epimerase/dehydratase" evidence="2">
    <location>
        <begin position="2"/>
        <end position="143"/>
    </location>
</feature>
<comment type="similarity">
    <text evidence="1">Belongs to the NAD(P)-dependent epimerase/dehydratase family.</text>
</comment>
<dbReference type="InterPro" id="IPR001509">
    <property type="entry name" value="Epimerase_deHydtase"/>
</dbReference>
<evidence type="ECO:0000313" key="4">
    <source>
        <dbReference type="Proteomes" id="UP000269883"/>
    </source>
</evidence>
<dbReference type="EMBL" id="AP017378">
    <property type="protein sequence ID" value="BBD09569.1"/>
    <property type="molecule type" value="Genomic_DNA"/>
</dbReference>
<evidence type="ECO:0000256" key="1">
    <source>
        <dbReference type="ARBA" id="ARBA00007637"/>
    </source>
</evidence>
<reference evidence="3 4" key="1">
    <citation type="journal article" date="2018" name="Sci. Adv.">
        <title>Multi-heme cytochromes provide a pathway for survival in energy-limited environments.</title>
        <authorList>
            <person name="Deng X."/>
            <person name="Dohmae N."/>
            <person name="Nealson K.H."/>
            <person name="Hashimoto K."/>
            <person name="Okamoto A."/>
        </authorList>
    </citation>
    <scope>NUCLEOTIDE SEQUENCE [LARGE SCALE GENOMIC DNA]</scope>
    <source>
        <strain evidence="3 4">IS5</strain>
    </source>
</reference>
<evidence type="ECO:0000313" key="3">
    <source>
        <dbReference type="EMBL" id="BBD09569.1"/>
    </source>
</evidence>
<organism evidence="3 4">
    <name type="scientific">Desulfovibrio ferrophilus</name>
    <dbReference type="NCBI Taxonomy" id="241368"/>
    <lineage>
        <taxon>Bacteria</taxon>
        <taxon>Pseudomonadati</taxon>
        <taxon>Thermodesulfobacteriota</taxon>
        <taxon>Desulfovibrionia</taxon>
        <taxon>Desulfovibrionales</taxon>
        <taxon>Desulfovibrionaceae</taxon>
        <taxon>Desulfovibrio</taxon>
    </lineage>
</organism>
<keyword evidence="4" id="KW-1185">Reference proteome</keyword>
<gene>
    <name evidence="3" type="ORF">DFE_2843</name>
</gene>
<dbReference type="PANTHER" id="PTHR43000">
    <property type="entry name" value="DTDP-D-GLUCOSE 4,6-DEHYDRATASE-RELATED"/>
    <property type="match status" value="1"/>
</dbReference>
<accession>A0A2Z6B223</accession>
<dbReference type="AlphaFoldDB" id="A0A2Z6B223"/>
<name>A0A2Z6B223_9BACT</name>
<dbReference type="Gene3D" id="3.40.50.720">
    <property type="entry name" value="NAD(P)-binding Rossmann-like Domain"/>
    <property type="match status" value="1"/>
</dbReference>
<dbReference type="KEGG" id="dfl:DFE_2843"/>
<dbReference type="SUPFAM" id="SSF51735">
    <property type="entry name" value="NAD(P)-binding Rossmann-fold domains"/>
    <property type="match status" value="1"/>
</dbReference>
<dbReference type="Gene3D" id="3.90.25.10">
    <property type="entry name" value="UDP-galactose 4-epimerase, domain 1"/>
    <property type="match status" value="1"/>
</dbReference>
<dbReference type="InterPro" id="IPR036291">
    <property type="entry name" value="NAD(P)-bd_dom_sf"/>
</dbReference>
<evidence type="ECO:0000259" key="2">
    <source>
        <dbReference type="Pfam" id="PF01370"/>
    </source>
</evidence>
<dbReference type="Pfam" id="PF01370">
    <property type="entry name" value="Epimerase"/>
    <property type="match status" value="1"/>
</dbReference>
<protein>
    <submittedName>
        <fullName evidence="3">NAD-dependent epimerase/dehydratase</fullName>
    </submittedName>
</protein>
<sequence>MNVMGTFNYLEGCRINGVKRFVLASSGAPLGEQEPPIHEEMVARPISPYGASKLCGEAYCSAYHGSYGIETTCLRFGNVYGPYSTKKGSVAALFIRQILAGETLTIYGDGTQTRDFIAVEDLAGAIWAALTTPEVGGEAFQIATHREHTVLELAQALKTLAHDLASLDVNLEHAPVRQGEVQRNFSDISKARKILQWSPAIEFRNGLEKTFRWFLNRK</sequence>
<dbReference type="Proteomes" id="UP000269883">
    <property type="component" value="Chromosome"/>
</dbReference>